<reference evidence="1" key="1">
    <citation type="submission" date="2013-12" db="EMBL/GenBank/DDBJ databases">
        <title>A Varibaculum cambriense genome reconstructed from a premature infant gut community with otherwise low bacterial novelty that shifts toward anaerobic metabolism during the third week of life.</title>
        <authorList>
            <person name="Brown C.T."/>
            <person name="Sharon I."/>
            <person name="Thomas B.C."/>
            <person name="Castelle C.J."/>
            <person name="Morowitz M.J."/>
            <person name="Banfield J.F."/>
        </authorList>
    </citation>
    <scope>NUCLEOTIDE SEQUENCE</scope>
</reference>
<dbReference type="GO" id="GO:0042026">
    <property type="term" value="P:protein refolding"/>
    <property type="evidence" value="ECO:0007669"/>
    <property type="project" value="TreeGrafter"/>
</dbReference>
<dbReference type="Gene3D" id="3.55.30.10">
    <property type="entry name" value="Hsp33 domain"/>
    <property type="match status" value="1"/>
</dbReference>
<accession>W1XVB3</accession>
<dbReference type="InterPro" id="IPR000397">
    <property type="entry name" value="Heat_shock_Hsp33"/>
</dbReference>
<organism evidence="1">
    <name type="scientific">human gut metagenome</name>
    <dbReference type="NCBI Taxonomy" id="408170"/>
    <lineage>
        <taxon>unclassified sequences</taxon>
        <taxon>metagenomes</taxon>
        <taxon>organismal metagenomes</taxon>
    </lineage>
</organism>
<name>W1XVB3_9ZZZZ</name>
<feature type="non-terminal residue" evidence="1">
    <location>
        <position position="86"/>
    </location>
</feature>
<evidence type="ECO:0000313" key="1">
    <source>
        <dbReference type="EMBL" id="ETJ34167.1"/>
    </source>
</evidence>
<dbReference type="PANTHER" id="PTHR30111:SF1">
    <property type="entry name" value="33 KDA CHAPERONIN"/>
    <property type="match status" value="1"/>
</dbReference>
<dbReference type="AlphaFoldDB" id="W1XVB3"/>
<dbReference type="GO" id="GO:0044183">
    <property type="term" value="F:protein folding chaperone"/>
    <property type="evidence" value="ECO:0007669"/>
    <property type="project" value="TreeGrafter"/>
</dbReference>
<dbReference type="GO" id="GO:0051082">
    <property type="term" value="F:unfolded protein binding"/>
    <property type="evidence" value="ECO:0007669"/>
    <property type="project" value="InterPro"/>
</dbReference>
<sequence length="86" mass="9851">VGLNVLLDKDDKVEVAGGFLLQVLPNAKEEEIARFEKRIQEMPAISTLLESDDHIEALLKAIYGDEPYKRLSEEEIRFQCDCSEER</sequence>
<gene>
    <name evidence="1" type="ORF">Q604_UNBC11406G0001</name>
</gene>
<proteinExistence type="predicted"/>
<protein>
    <submittedName>
        <fullName evidence="1">Chaperonin HslO</fullName>
    </submittedName>
</protein>
<dbReference type="Pfam" id="PF01430">
    <property type="entry name" value="HSP33"/>
    <property type="match status" value="1"/>
</dbReference>
<dbReference type="SUPFAM" id="SSF64397">
    <property type="entry name" value="Hsp33 domain"/>
    <property type="match status" value="1"/>
</dbReference>
<dbReference type="EMBL" id="AZMM01011406">
    <property type="protein sequence ID" value="ETJ34167.1"/>
    <property type="molecule type" value="Genomic_DNA"/>
</dbReference>
<dbReference type="InterPro" id="IPR016153">
    <property type="entry name" value="Heat_shock_Hsp33_N"/>
</dbReference>
<dbReference type="PANTHER" id="PTHR30111">
    <property type="entry name" value="33 KDA CHAPERONIN"/>
    <property type="match status" value="1"/>
</dbReference>
<feature type="non-terminal residue" evidence="1">
    <location>
        <position position="1"/>
    </location>
</feature>
<comment type="caution">
    <text evidence="1">The sequence shown here is derived from an EMBL/GenBank/DDBJ whole genome shotgun (WGS) entry which is preliminary data.</text>
</comment>
<dbReference type="GO" id="GO:0005737">
    <property type="term" value="C:cytoplasm"/>
    <property type="evidence" value="ECO:0007669"/>
    <property type="project" value="InterPro"/>
</dbReference>